<dbReference type="Proteomes" id="UP000028839">
    <property type="component" value="Unassembled WGS sequence"/>
</dbReference>
<dbReference type="SUPFAM" id="SSF142921">
    <property type="entry name" value="WGR domain-like"/>
    <property type="match status" value="1"/>
</dbReference>
<evidence type="ECO:0000313" key="2">
    <source>
        <dbReference type="EMBL" id="KFI17756.1"/>
    </source>
</evidence>
<dbReference type="HOGENOM" id="CLU_1813789_0_0_6"/>
<protein>
    <recommendedName>
        <fullName evidence="1">WGR domain-containing protein</fullName>
    </recommendedName>
</protein>
<dbReference type="OrthoDB" id="5801306at2"/>
<gene>
    <name evidence="2" type="ORF">IB75_18520</name>
</gene>
<dbReference type="InterPro" id="IPR049809">
    <property type="entry name" value="YehF/YfeS-like_WGR"/>
</dbReference>
<name>A0A0E2YXJ1_9GAMM</name>
<evidence type="ECO:0000313" key="3">
    <source>
        <dbReference type="Proteomes" id="UP000028839"/>
    </source>
</evidence>
<keyword evidence="2" id="KW-0614">Plasmid</keyword>
<dbReference type="EMBL" id="JPGN01000541">
    <property type="protein sequence ID" value="KFI17756.1"/>
    <property type="molecule type" value="Genomic_DNA"/>
</dbReference>
<geneLocation type="plasmid" evidence="2">
    <name>pA</name>
</geneLocation>
<proteinExistence type="predicted"/>
<accession>A0A0E2YXJ1</accession>
<reference evidence="2 3" key="1">
    <citation type="submission" date="2014-07" db="EMBL/GenBank/DDBJ databases">
        <title>Comparative analysis of Nitrosococcus oceani genome inventories of strains from Pacific and Atlantic gyres.</title>
        <authorList>
            <person name="Lim C.K."/>
            <person name="Wang L."/>
            <person name="Sayavedra-Soto L.A."/>
            <person name="Klotz M.G."/>
        </authorList>
    </citation>
    <scope>NUCLEOTIDE SEQUENCE [LARGE SCALE GENOMIC DNA]</scope>
    <source>
        <strain evidence="2 3">C-27</strain>
        <plasmid evidence="2">pA</plasmid>
    </source>
</reference>
<feature type="domain" description="WGR" evidence="1">
    <location>
        <begin position="33"/>
        <end position="94"/>
    </location>
</feature>
<dbReference type="CDD" id="cd07996">
    <property type="entry name" value="WGR_MMR_like"/>
    <property type="match status" value="1"/>
</dbReference>
<dbReference type="AlphaFoldDB" id="A0A0E2YXJ1"/>
<organism evidence="2 3">
    <name type="scientific">Nitrosococcus oceani C-27</name>
    <dbReference type="NCBI Taxonomy" id="314279"/>
    <lineage>
        <taxon>Bacteria</taxon>
        <taxon>Pseudomonadati</taxon>
        <taxon>Pseudomonadota</taxon>
        <taxon>Gammaproteobacteria</taxon>
        <taxon>Chromatiales</taxon>
        <taxon>Chromatiaceae</taxon>
        <taxon>Nitrosococcus</taxon>
    </lineage>
</organism>
<dbReference type="InterPro" id="IPR008893">
    <property type="entry name" value="WGR_domain"/>
</dbReference>
<evidence type="ECO:0000259" key="1">
    <source>
        <dbReference type="Pfam" id="PF05406"/>
    </source>
</evidence>
<dbReference type="InterPro" id="IPR036930">
    <property type="entry name" value="WGR_dom_sf"/>
</dbReference>
<sequence length="142" mass="16784">MPLAAMEKFWPAPGGRYTAAMNHPDEADWLRAAYLEKRDLEKRQFRFYCIIITQMLFGHWALIREWGRIDSLGTVREVWYDTQEHAREAGAILLSQNRHHHLYFVCLRHWTTITRSRKGQMRKKLREISKPIAASTFIVISA</sequence>
<comment type="caution">
    <text evidence="2">The sequence shown here is derived from an EMBL/GenBank/DDBJ whole genome shotgun (WGS) entry which is preliminary data.</text>
</comment>
<dbReference type="Pfam" id="PF05406">
    <property type="entry name" value="WGR"/>
    <property type="match status" value="1"/>
</dbReference>